<accession>A0A4Z2GZ45</accession>
<name>A0A4Z2GZ45_9TELE</name>
<protein>
    <submittedName>
        <fullName evidence="1">Uncharacterized protein</fullName>
    </submittedName>
</protein>
<comment type="caution">
    <text evidence="1">The sequence shown here is derived from an EMBL/GenBank/DDBJ whole genome shotgun (WGS) entry which is preliminary data.</text>
</comment>
<dbReference type="EMBL" id="SRLO01000375">
    <property type="protein sequence ID" value="TNN58571.1"/>
    <property type="molecule type" value="Genomic_DNA"/>
</dbReference>
<evidence type="ECO:0000313" key="2">
    <source>
        <dbReference type="Proteomes" id="UP000314294"/>
    </source>
</evidence>
<dbReference type="AlphaFoldDB" id="A0A4Z2GZ45"/>
<gene>
    <name evidence="1" type="ORF">EYF80_031191</name>
</gene>
<organism evidence="1 2">
    <name type="scientific">Liparis tanakae</name>
    <name type="common">Tanaka's snailfish</name>
    <dbReference type="NCBI Taxonomy" id="230148"/>
    <lineage>
        <taxon>Eukaryota</taxon>
        <taxon>Metazoa</taxon>
        <taxon>Chordata</taxon>
        <taxon>Craniata</taxon>
        <taxon>Vertebrata</taxon>
        <taxon>Euteleostomi</taxon>
        <taxon>Actinopterygii</taxon>
        <taxon>Neopterygii</taxon>
        <taxon>Teleostei</taxon>
        <taxon>Neoteleostei</taxon>
        <taxon>Acanthomorphata</taxon>
        <taxon>Eupercaria</taxon>
        <taxon>Perciformes</taxon>
        <taxon>Cottioidei</taxon>
        <taxon>Cottales</taxon>
        <taxon>Liparidae</taxon>
        <taxon>Liparis</taxon>
    </lineage>
</organism>
<dbReference type="Proteomes" id="UP000314294">
    <property type="component" value="Unassembled WGS sequence"/>
</dbReference>
<evidence type="ECO:0000313" key="1">
    <source>
        <dbReference type="EMBL" id="TNN58571.1"/>
    </source>
</evidence>
<proteinExistence type="predicted"/>
<sequence>MLSSKAATASCSTAARSAAVSSMAFMRPLYSCLKRLGLVTPGKEKKESPSGPLSPRDFWAGEFLREEYRGDGRVGGVPVQLLLERFVDLVEGTQQDLRSEMKGGRGG</sequence>
<keyword evidence="2" id="KW-1185">Reference proteome</keyword>
<reference evidence="1 2" key="1">
    <citation type="submission" date="2019-03" db="EMBL/GenBank/DDBJ databases">
        <title>First draft genome of Liparis tanakae, snailfish: a comprehensive survey of snailfish specific genes.</title>
        <authorList>
            <person name="Kim W."/>
            <person name="Song I."/>
            <person name="Jeong J.-H."/>
            <person name="Kim D."/>
            <person name="Kim S."/>
            <person name="Ryu S."/>
            <person name="Song J.Y."/>
            <person name="Lee S.K."/>
        </authorList>
    </citation>
    <scope>NUCLEOTIDE SEQUENCE [LARGE SCALE GENOMIC DNA]</scope>
    <source>
        <tissue evidence="1">Muscle</tissue>
    </source>
</reference>